<evidence type="ECO:0000313" key="5">
    <source>
        <dbReference type="Proteomes" id="UP000190135"/>
    </source>
</evidence>
<dbReference type="GO" id="GO:0016787">
    <property type="term" value="F:hydrolase activity"/>
    <property type="evidence" value="ECO:0007669"/>
    <property type="project" value="UniProtKB-KW"/>
</dbReference>
<dbReference type="GO" id="GO:0016620">
    <property type="term" value="F:oxidoreductase activity, acting on the aldehyde or oxo group of donors, NAD or NADP as acceptor"/>
    <property type="evidence" value="ECO:0007669"/>
    <property type="project" value="InterPro"/>
</dbReference>
<organism evidence="4 5">
    <name type="scientific">Consotaella salsifontis</name>
    <dbReference type="NCBI Taxonomy" id="1365950"/>
    <lineage>
        <taxon>Bacteria</taxon>
        <taxon>Pseudomonadati</taxon>
        <taxon>Pseudomonadota</taxon>
        <taxon>Alphaproteobacteria</taxon>
        <taxon>Hyphomicrobiales</taxon>
        <taxon>Aurantimonadaceae</taxon>
        <taxon>Consotaella</taxon>
    </lineage>
</organism>
<dbReference type="InterPro" id="IPR011966">
    <property type="entry name" value="PaaN-DH"/>
</dbReference>
<keyword evidence="1" id="KW-0560">Oxidoreductase</keyword>
<evidence type="ECO:0000259" key="3">
    <source>
        <dbReference type="Pfam" id="PF01575"/>
    </source>
</evidence>
<dbReference type="CDD" id="cd03452">
    <property type="entry name" value="MaoC_C"/>
    <property type="match status" value="1"/>
</dbReference>
<keyword evidence="4" id="KW-0378">Hydrolase</keyword>
<dbReference type="Gene3D" id="3.10.129.10">
    <property type="entry name" value="Hotdog Thioesterase"/>
    <property type="match status" value="1"/>
</dbReference>
<evidence type="ECO:0000313" key="4">
    <source>
        <dbReference type="EMBL" id="SJZ92696.1"/>
    </source>
</evidence>
<dbReference type="PANTHER" id="PTHR43111:SF1">
    <property type="entry name" value="ALDEHYDE DEHYDROGENASE B-RELATED"/>
    <property type="match status" value="1"/>
</dbReference>
<proteinExistence type="predicted"/>
<dbReference type="SUPFAM" id="SSF54637">
    <property type="entry name" value="Thioesterase/thiol ester dehydrase-isomerase"/>
    <property type="match status" value="1"/>
</dbReference>
<dbReference type="AlphaFoldDB" id="A0A1T4PN54"/>
<dbReference type="InterPro" id="IPR029069">
    <property type="entry name" value="HotDog_dom_sf"/>
</dbReference>
<feature type="domain" description="Aldehyde dehydrogenase" evidence="2">
    <location>
        <begin position="21"/>
        <end position="467"/>
    </location>
</feature>
<dbReference type="NCBIfam" id="NF008868">
    <property type="entry name" value="PRK11903.1"/>
    <property type="match status" value="1"/>
</dbReference>
<name>A0A1T4PN54_9HYPH</name>
<dbReference type="Pfam" id="PF01575">
    <property type="entry name" value="MaoC_dehydratas"/>
    <property type="match status" value="1"/>
</dbReference>
<dbReference type="STRING" id="1365950.SAMN05428963_10459"/>
<dbReference type="NCBIfam" id="TIGR02278">
    <property type="entry name" value="PaaN-DH"/>
    <property type="match status" value="1"/>
</dbReference>
<gene>
    <name evidence="4" type="ORF">SAMN05428963_10459</name>
</gene>
<dbReference type="PANTHER" id="PTHR43111">
    <property type="entry name" value="ALDEHYDE DEHYDROGENASE B-RELATED"/>
    <property type="match status" value="1"/>
</dbReference>
<dbReference type="SUPFAM" id="SSF53720">
    <property type="entry name" value="ALDH-like"/>
    <property type="match status" value="1"/>
</dbReference>
<dbReference type="InterPro" id="IPR016163">
    <property type="entry name" value="Ald_DH_C"/>
</dbReference>
<dbReference type="Proteomes" id="UP000190135">
    <property type="component" value="Unassembled WGS sequence"/>
</dbReference>
<dbReference type="Gene3D" id="3.40.605.10">
    <property type="entry name" value="Aldehyde Dehydrogenase, Chain A, domain 1"/>
    <property type="match status" value="1"/>
</dbReference>
<dbReference type="CDD" id="cd07128">
    <property type="entry name" value="ALDH_MaoC-N"/>
    <property type="match status" value="1"/>
</dbReference>
<dbReference type="InterPro" id="IPR016161">
    <property type="entry name" value="Ald_DH/histidinol_DH"/>
</dbReference>
<reference evidence="4 5" key="1">
    <citation type="submission" date="2017-02" db="EMBL/GenBank/DDBJ databases">
        <authorList>
            <person name="Peterson S.W."/>
        </authorList>
    </citation>
    <scope>NUCLEOTIDE SEQUENCE [LARGE SCALE GENOMIC DNA]</scope>
    <source>
        <strain evidence="4 5">USBA 369</strain>
    </source>
</reference>
<feature type="domain" description="MaoC-like" evidence="3">
    <location>
        <begin position="553"/>
        <end position="658"/>
    </location>
</feature>
<dbReference type="InterPro" id="IPR015590">
    <property type="entry name" value="Aldehyde_DH_dom"/>
</dbReference>
<dbReference type="InterPro" id="IPR016162">
    <property type="entry name" value="Ald_DH_N"/>
</dbReference>
<evidence type="ECO:0000256" key="1">
    <source>
        <dbReference type="ARBA" id="ARBA00023002"/>
    </source>
</evidence>
<dbReference type="Pfam" id="PF00171">
    <property type="entry name" value="Aldedh"/>
    <property type="match status" value="1"/>
</dbReference>
<dbReference type="InterPro" id="IPR002539">
    <property type="entry name" value="MaoC-like_dom"/>
</dbReference>
<dbReference type="OrthoDB" id="9759612at2"/>
<dbReference type="Gene3D" id="3.40.309.10">
    <property type="entry name" value="Aldehyde Dehydrogenase, Chain A, domain 2"/>
    <property type="match status" value="1"/>
</dbReference>
<evidence type="ECO:0000259" key="2">
    <source>
        <dbReference type="Pfam" id="PF00171"/>
    </source>
</evidence>
<accession>A0A1T4PN54</accession>
<dbReference type="RefSeq" id="WP_078707611.1">
    <property type="nucleotide sequence ID" value="NZ_FUXL01000004.1"/>
</dbReference>
<protein>
    <submittedName>
        <fullName evidence="4">Oxepin-CoA hydrolase / 3-oxo-5,6-dehydrosuberyl-CoA semialdehyde dehydrogenase</fullName>
    </submittedName>
</protein>
<dbReference type="EMBL" id="FUXL01000004">
    <property type="protein sequence ID" value="SJZ92696.1"/>
    <property type="molecule type" value="Genomic_DNA"/>
</dbReference>
<sequence length="694" mass="73377">MTATASRPRRLESYVCGRWSAGTGEGVPLLDAATGEPVALVDASGLDLGEALAHGRSIGGRRLRAMSFHERAAMLKAIGQMLMAMKEAFYEESFATGATRADSWIDIEGGIGTLLSYGSKGRRELPNTRVLVDGDLERLSRDDSFSAQHILTPLEGVAIHINAFNFPVWGMLEKIAPCLLAGVPALVKPASQTSYLTESVVRAIVASGILPEGALQLVCGSVGDLLDHVTGQDVVTFTGSATTGRKLKCHPTIVANSTRFTMEADSLNAAILGADAGPGTPEFDLFVKEVAREMTAKAGQKCTAIRRVIAPRAHAKALVEALRQRLAGTTVGNPRDEAVRMGPLSSLGQLAEVRARVAELGKEAEIVAGNMHEAAAVVSGNREKGAFLSPVLLYCDRPISASAIHDVEAFGPVATVMPYDGNEEAVALARRGQGSLVASLFTDDPDVAAEVTLGLAPFHGRVMIGNRDSAKSSTGHGSPLPVLVHGGPGRAGGGEELGGLRGMIHYMQRTAIQGTPRLLSAVTGRWSEGAAVRADTTHPFRKSLAELEIGDQLIAGPRTVTLDDIEHFAAFTGDTFYAHMDEAAAKANPFFDGRVAHGYLVVSFAAGLFVDPAPGPVLANYGADNLRFLAPVYPGDALSVRLTCKEINPRQDAGHGEVRWDCQVTRQDGKVVAQYDVLTMVAKSWPPAAEETAR</sequence>
<keyword evidence="5" id="KW-1185">Reference proteome</keyword>